<evidence type="ECO:0000313" key="2">
    <source>
        <dbReference type="Proteomes" id="UP001281147"/>
    </source>
</evidence>
<sequence>MNVYKAQAKSSVPHLAFAKVSFGCGAVLGSSGTLVSIKLGRGPRSNGSPSRDVVKPGVDCISFRPPTSTPDELIRIYCNSSQGSSNSVLRDVLDYGIHSSVAHRRNVYQCITLLSFGLQNRVCGDSVNTLPPGGSCNNNFVPFSEHEMPGQQVRNKTAIVTGSGSGIGLEFSRLLLQQGANVVFVDITLRPEAERLISEYQSLSTKAVFVKTDVTSWSDLDAMFDAAEQHFGSVDIVCPGAGIFEPHWSNFWHPPGSSESKDDALSGRYKILDLNLTHPIRVTQMAISRFLSATPPVDPSNPKSIVHIASVSAQITTIMFPLYCVSKHGTQAFVRCLGDLEKTNGIRVTAVDPGIVKTPIWLEHPEKLQLLDQENDGWVTPEDVAKVMLACVEDSEIESEVKGEEPIPIRGGSCLEILAGGIRDVPLFNNPGPFASGRKAGNVSHAEKLEDEVLQLLKLGWGVV</sequence>
<organism evidence="1 2">
    <name type="scientific">Vermiconidia calcicola</name>
    <dbReference type="NCBI Taxonomy" id="1690605"/>
    <lineage>
        <taxon>Eukaryota</taxon>
        <taxon>Fungi</taxon>
        <taxon>Dikarya</taxon>
        <taxon>Ascomycota</taxon>
        <taxon>Pezizomycotina</taxon>
        <taxon>Dothideomycetes</taxon>
        <taxon>Dothideomycetidae</taxon>
        <taxon>Mycosphaerellales</taxon>
        <taxon>Extremaceae</taxon>
        <taxon>Vermiconidia</taxon>
    </lineage>
</organism>
<protein>
    <submittedName>
        <fullName evidence="1">Uncharacterized protein</fullName>
    </submittedName>
</protein>
<dbReference type="Proteomes" id="UP001281147">
    <property type="component" value="Unassembled WGS sequence"/>
</dbReference>
<reference evidence="1" key="1">
    <citation type="submission" date="2023-07" db="EMBL/GenBank/DDBJ databases">
        <title>Black Yeasts Isolated from many extreme environments.</title>
        <authorList>
            <person name="Coleine C."/>
            <person name="Stajich J.E."/>
            <person name="Selbmann L."/>
        </authorList>
    </citation>
    <scope>NUCLEOTIDE SEQUENCE</scope>
    <source>
        <strain evidence="1">CCFEE 5714</strain>
    </source>
</reference>
<evidence type="ECO:0000313" key="1">
    <source>
        <dbReference type="EMBL" id="KAK3719487.1"/>
    </source>
</evidence>
<accession>A0ACC3NMJ2</accession>
<gene>
    <name evidence="1" type="ORF">LTR37_004345</name>
</gene>
<dbReference type="EMBL" id="JAUTXU010000026">
    <property type="protein sequence ID" value="KAK3719487.1"/>
    <property type="molecule type" value="Genomic_DNA"/>
</dbReference>
<proteinExistence type="predicted"/>
<name>A0ACC3NMJ2_9PEZI</name>
<keyword evidence="2" id="KW-1185">Reference proteome</keyword>
<comment type="caution">
    <text evidence="1">The sequence shown here is derived from an EMBL/GenBank/DDBJ whole genome shotgun (WGS) entry which is preliminary data.</text>
</comment>